<organism evidence="2 3">
    <name type="scientific">Prorocentrum cordatum</name>
    <dbReference type="NCBI Taxonomy" id="2364126"/>
    <lineage>
        <taxon>Eukaryota</taxon>
        <taxon>Sar</taxon>
        <taxon>Alveolata</taxon>
        <taxon>Dinophyceae</taxon>
        <taxon>Prorocentrales</taxon>
        <taxon>Prorocentraceae</taxon>
        <taxon>Prorocentrum</taxon>
    </lineage>
</organism>
<reference evidence="2" key="1">
    <citation type="submission" date="2023-10" db="EMBL/GenBank/DDBJ databases">
        <authorList>
            <person name="Chen Y."/>
            <person name="Shah S."/>
            <person name="Dougan E. K."/>
            <person name="Thang M."/>
            <person name="Chan C."/>
        </authorList>
    </citation>
    <scope>NUCLEOTIDE SEQUENCE [LARGE SCALE GENOMIC DNA]</scope>
</reference>
<accession>A0ABN9YAD5</accession>
<keyword evidence="3" id="KW-1185">Reference proteome</keyword>
<feature type="region of interest" description="Disordered" evidence="1">
    <location>
        <begin position="1"/>
        <end position="25"/>
    </location>
</feature>
<gene>
    <name evidence="2" type="ORF">PCOR1329_LOCUS82946</name>
</gene>
<evidence type="ECO:0000313" key="2">
    <source>
        <dbReference type="EMBL" id="CAK0908200.1"/>
    </source>
</evidence>
<dbReference type="EMBL" id="CAUYUJ010021972">
    <property type="protein sequence ID" value="CAK0908200.1"/>
    <property type="molecule type" value="Genomic_DNA"/>
</dbReference>
<protein>
    <recommendedName>
        <fullName evidence="4">Peptidylprolyl isomerase</fullName>
    </recommendedName>
</protein>
<evidence type="ECO:0008006" key="4">
    <source>
        <dbReference type="Google" id="ProtNLM"/>
    </source>
</evidence>
<dbReference type="Proteomes" id="UP001189429">
    <property type="component" value="Unassembled WGS sequence"/>
</dbReference>
<proteinExistence type="predicted"/>
<comment type="caution">
    <text evidence="2">The sequence shown here is derived from an EMBL/GenBank/DDBJ whole genome shotgun (WGS) entry which is preliminary data.</text>
</comment>
<evidence type="ECO:0000313" key="3">
    <source>
        <dbReference type="Proteomes" id="UP001189429"/>
    </source>
</evidence>
<evidence type="ECO:0000256" key="1">
    <source>
        <dbReference type="SAM" id="MobiDB-lite"/>
    </source>
</evidence>
<feature type="compositionally biased region" description="Gly residues" evidence="1">
    <location>
        <begin position="10"/>
        <end position="23"/>
    </location>
</feature>
<sequence length="92" mass="9263">MGGHHSRGPAPGGEHSGPAGGAAPGPVLAAALRQVQLLPCCCGARRGAGQAAGGKEQLEFMLEVEGSEGEKVFKSLYVAGEKIGDLMPPLLE</sequence>
<name>A0ABN9YAD5_9DINO</name>